<feature type="domain" description="PAS" evidence="9">
    <location>
        <begin position="246"/>
        <end position="293"/>
    </location>
</feature>
<keyword evidence="4" id="KW-0808">Transferase</keyword>
<comment type="catalytic activity">
    <reaction evidence="1">
        <text>ATP + protein L-histidine = ADP + protein N-phospho-L-histidine.</text>
        <dbReference type="EC" id="2.7.13.3"/>
    </reaction>
</comment>
<evidence type="ECO:0000256" key="2">
    <source>
        <dbReference type="ARBA" id="ARBA00012438"/>
    </source>
</evidence>
<evidence type="ECO:0000313" key="11">
    <source>
        <dbReference type="Proteomes" id="UP000199114"/>
    </source>
</evidence>
<evidence type="ECO:0000256" key="5">
    <source>
        <dbReference type="ARBA" id="ARBA00022777"/>
    </source>
</evidence>
<dbReference type="NCBIfam" id="TIGR00229">
    <property type="entry name" value="sensory_box"/>
    <property type="match status" value="1"/>
</dbReference>
<feature type="transmembrane region" description="Helical" evidence="7">
    <location>
        <begin position="6"/>
        <end position="28"/>
    </location>
</feature>
<dbReference type="InterPro" id="IPR004358">
    <property type="entry name" value="Sig_transdc_His_kin-like_C"/>
</dbReference>
<dbReference type="SMART" id="SM00388">
    <property type="entry name" value="HisKA"/>
    <property type="match status" value="1"/>
</dbReference>
<dbReference type="EC" id="2.7.13.3" evidence="2"/>
<accession>A0A1H9G3T7</accession>
<feature type="transmembrane region" description="Helical" evidence="7">
    <location>
        <begin position="73"/>
        <end position="93"/>
    </location>
</feature>
<feature type="transmembrane region" description="Helical" evidence="7">
    <location>
        <begin position="105"/>
        <end position="124"/>
    </location>
</feature>
<dbReference type="SMART" id="SM00091">
    <property type="entry name" value="PAS"/>
    <property type="match status" value="2"/>
</dbReference>
<keyword evidence="3" id="KW-0597">Phosphoprotein</keyword>
<dbReference type="PROSITE" id="PS50109">
    <property type="entry name" value="HIS_KIN"/>
    <property type="match status" value="1"/>
</dbReference>
<dbReference type="InterPro" id="IPR031621">
    <property type="entry name" value="HisKA_7TM"/>
</dbReference>
<keyword evidence="6" id="KW-0902">Two-component regulatory system</keyword>
<name>A0A1H9G3T7_9EURY</name>
<dbReference type="Gene3D" id="3.30.565.10">
    <property type="entry name" value="Histidine kinase-like ATPase, C-terminal domain"/>
    <property type="match status" value="1"/>
</dbReference>
<keyword evidence="7" id="KW-1133">Transmembrane helix</keyword>
<dbReference type="CDD" id="cd00082">
    <property type="entry name" value="HisKA"/>
    <property type="match status" value="1"/>
</dbReference>
<dbReference type="InterPro" id="IPR005467">
    <property type="entry name" value="His_kinase_dom"/>
</dbReference>
<feature type="transmembrane region" description="Helical" evidence="7">
    <location>
        <begin position="151"/>
        <end position="172"/>
    </location>
</feature>
<dbReference type="GO" id="GO:0000155">
    <property type="term" value="F:phosphorelay sensor kinase activity"/>
    <property type="evidence" value="ECO:0007669"/>
    <property type="project" value="InterPro"/>
</dbReference>
<dbReference type="InterPro" id="IPR036097">
    <property type="entry name" value="HisK_dim/P_sf"/>
</dbReference>
<dbReference type="InterPro" id="IPR036890">
    <property type="entry name" value="HATPase_C_sf"/>
</dbReference>
<dbReference type="Pfam" id="PF02518">
    <property type="entry name" value="HATPase_c"/>
    <property type="match status" value="1"/>
</dbReference>
<feature type="transmembrane region" description="Helical" evidence="7">
    <location>
        <begin position="184"/>
        <end position="204"/>
    </location>
</feature>
<evidence type="ECO:0000256" key="7">
    <source>
        <dbReference type="SAM" id="Phobius"/>
    </source>
</evidence>
<dbReference type="InterPro" id="IPR000014">
    <property type="entry name" value="PAS"/>
</dbReference>
<dbReference type="Proteomes" id="UP000199114">
    <property type="component" value="Unassembled WGS sequence"/>
</dbReference>
<dbReference type="Pfam" id="PF00512">
    <property type="entry name" value="HisKA"/>
    <property type="match status" value="1"/>
</dbReference>
<evidence type="ECO:0000313" key="10">
    <source>
        <dbReference type="EMBL" id="SEQ44663.1"/>
    </source>
</evidence>
<feature type="transmembrane region" description="Helical" evidence="7">
    <location>
        <begin position="40"/>
        <end position="61"/>
    </location>
</feature>
<dbReference type="SUPFAM" id="SSF55874">
    <property type="entry name" value="ATPase domain of HSP90 chaperone/DNA topoisomerase II/histidine kinase"/>
    <property type="match status" value="1"/>
</dbReference>
<dbReference type="CDD" id="cd00130">
    <property type="entry name" value="PAS"/>
    <property type="match status" value="2"/>
</dbReference>
<evidence type="ECO:0000259" key="8">
    <source>
        <dbReference type="PROSITE" id="PS50109"/>
    </source>
</evidence>
<proteinExistence type="predicted"/>
<keyword evidence="7" id="KW-0472">Membrane</keyword>
<reference evidence="11" key="1">
    <citation type="submission" date="2016-10" db="EMBL/GenBank/DDBJ databases">
        <authorList>
            <person name="Varghese N."/>
            <person name="Submissions S."/>
        </authorList>
    </citation>
    <scope>NUCLEOTIDE SEQUENCE [LARGE SCALE GENOMIC DNA]</scope>
    <source>
        <strain evidence="11">DSM 25055</strain>
    </source>
</reference>
<evidence type="ECO:0000259" key="9">
    <source>
        <dbReference type="PROSITE" id="PS50112"/>
    </source>
</evidence>
<dbReference type="SUPFAM" id="SSF55785">
    <property type="entry name" value="PYP-like sensor domain (PAS domain)"/>
    <property type="match status" value="2"/>
</dbReference>
<dbReference type="Gene3D" id="1.10.287.130">
    <property type="match status" value="1"/>
</dbReference>
<dbReference type="PRINTS" id="PR00344">
    <property type="entry name" value="BCTRLSENSOR"/>
</dbReference>
<dbReference type="PANTHER" id="PTHR43711:SF1">
    <property type="entry name" value="HISTIDINE KINASE 1"/>
    <property type="match status" value="1"/>
</dbReference>
<sequence>MIPVQFTPFALPYYLATIISAIITVYAFQQGRKHGFNDPVLAFTTMEAIATIWVLCVALEYSITDQWLKTVLGIGRIVGALTPVLFIVFTLLFAGHERFVTRRYVTLLLVVPVASIILAVTNWYHGLMWSASSVVEYGGALFLYREFTTAFYVPMLYGAVLVLIGSTLLLKLALTSQRLYRRQAIAVAGGMLVLITSLIVWFVVELLFEFSPPLITLAFPIKGALFGYALFRFRFLDIVPVARDTVVDNMRDGYLVTDPSGRIVDVNDAGQALLDRTASDIVGNHLDALFPNDEGVLDGDDHATRTEHELTVETASDDPRFLIAHRTDLTRPEHDHPLGQLVILRDITNRRRVQKRYQTLIEHSSDLTVVLDEEGDLTYVSPSAKSIIGVPADEIIGENTMDHIHPEDIESVAERFDEVVMNPAETVRFEYRLRHIDGSWRTMEGVARNLLENPYVKGVVVNARDITARTERERDLERTNDRLEQFANIVSHDLRNPLTVAQGHLQLAKDTGDMDSLEAIEQSHERMESIIEDVLTLAQQEKSIGETEHVGLASIAREAWKHVETPDATLVVDSNTTIAADRDRLLRLFENCFRNAIEHAGADVTVTIGTTDKSFFIADDGPGIPDNQRDDVLEAGYTTAETGTGFGLSIVSQIAEAHGWTVSIDTSVAGGARLSFRTEEFDDLSRPVPNGQRTQ</sequence>
<dbReference type="SUPFAM" id="SSF47384">
    <property type="entry name" value="Homodimeric domain of signal transducing histidine kinase"/>
    <property type="match status" value="1"/>
</dbReference>
<feature type="domain" description="PAS" evidence="9">
    <location>
        <begin position="353"/>
        <end position="423"/>
    </location>
</feature>
<dbReference type="Pfam" id="PF00989">
    <property type="entry name" value="PAS"/>
    <property type="match status" value="1"/>
</dbReference>
<protein>
    <recommendedName>
        <fullName evidence="2">histidine kinase</fullName>
        <ecNumber evidence="2">2.7.13.3</ecNumber>
    </recommendedName>
</protein>
<dbReference type="InterPro" id="IPR050736">
    <property type="entry name" value="Sensor_HK_Regulatory"/>
</dbReference>
<evidence type="ECO:0000256" key="1">
    <source>
        <dbReference type="ARBA" id="ARBA00000085"/>
    </source>
</evidence>
<dbReference type="GO" id="GO:0006355">
    <property type="term" value="P:regulation of DNA-templated transcription"/>
    <property type="evidence" value="ECO:0007669"/>
    <property type="project" value="InterPro"/>
</dbReference>
<evidence type="ECO:0000256" key="3">
    <source>
        <dbReference type="ARBA" id="ARBA00022553"/>
    </source>
</evidence>
<dbReference type="EMBL" id="FOFD01000002">
    <property type="protein sequence ID" value="SEQ44663.1"/>
    <property type="molecule type" value="Genomic_DNA"/>
</dbReference>
<dbReference type="InterPro" id="IPR035965">
    <property type="entry name" value="PAS-like_dom_sf"/>
</dbReference>
<dbReference type="Pfam" id="PF16927">
    <property type="entry name" value="HisKA_7TM"/>
    <property type="match status" value="1"/>
</dbReference>
<dbReference type="Pfam" id="PF08448">
    <property type="entry name" value="PAS_4"/>
    <property type="match status" value="1"/>
</dbReference>
<dbReference type="PANTHER" id="PTHR43711">
    <property type="entry name" value="TWO-COMPONENT HISTIDINE KINASE"/>
    <property type="match status" value="1"/>
</dbReference>
<evidence type="ECO:0000256" key="4">
    <source>
        <dbReference type="ARBA" id="ARBA00022679"/>
    </source>
</evidence>
<keyword evidence="7" id="KW-0812">Transmembrane</keyword>
<dbReference type="InterPro" id="IPR013656">
    <property type="entry name" value="PAS_4"/>
</dbReference>
<dbReference type="InterPro" id="IPR013767">
    <property type="entry name" value="PAS_fold"/>
</dbReference>
<dbReference type="PROSITE" id="PS50112">
    <property type="entry name" value="PAS"/>
    <property type="match status" value="2"/>
</dbReference>
<feature type="domain" description="Histidine kinase" evidence="8">
    <location>
        <begin position="489"/>
        <end position="682"/>
    </location>
</feature>
<dbReference type="STRING" id="1186196.SAMN04489841_1763"/>
<dbReference type="InterPro" id="IPR003661">
    <property type="entry name" value="HisK_dim/P_dom"/>
</dbReference>
<dbReference type="CDD" id="cd00075">
    <property type="entry name" value="HATPase"/>
    <property type="match status" value="1"/>
</dbReference>
<evidence type="ECO:0000256" key="6">
    <source>
        <dbReference type="ARBA" id="ARBA00023012"/>
    </source>
</evidence>
<dbReference type="SMART" id="SM00387">
    <property type="entry name" value="HATPase_c"/>
    <property type="match status" value="1"/>
</dbReference>
<keyword evidence="5" id="KW-0418">Kinase</keyword>
<gene>
    <name evidence="10" type="ORF">SAMN04489841_1763</name>
</gene>
<dbReference type="AlphaFoldDB" id="A0A1H9G3T7"/>
<dbReference type="Gene3D" id="3.30.450.20">
    <property type="entry name" value="PAS domain"/>
    <property type="match status" value="2"/>
</dbReference>
<keyword evidence="11" id="KW-1185">Reference proteome</keyword>
<dbReference type="InterPro" id="IPR003594">
    <property type="entry name" value="HATPase_dom"/>
</dbReference>
<organism evidence="10 11">
    <name type="scientific">Natrinema salaciae</name>
    <dbReference type="NCBI Taxonomy" id="1186196"/>
    <lineage>
        <taxon>Archaea</taxon>
        <taxon>Methanobacteriati</taxon>
        <taxon>Methanobacteriota</taxon>
        <taxon>Stenosarchaea group</taxon>
        <taxon>Halobacteria</taxon>
        <taxon>Halobacteriales</taxon>
        <taxon>Natrialbaceae</taxon>
        <taxon>Natrinema</taxon>
    </lineage>
</organism>